<dbReference type="Gene3D" id="1.10.510.10">
    <property type="entry name" value="Transferase(Phosphotransferase) domain 1"/>
    <property type="match status" value="1"/>
</dbReference>
<proteinExistence type="predicted"/>
<keyword evidence="4" id="KW-0067">ATP-binding</keyword>
<organism evidence="6 7">
    <name type="scientific">Strongylocentrotus purpuratus</name>
    <name type="common">Purple sea urchin</name>
    <dbReference type="NCBI Taxonomy" id="7668"/>
    <lineage>
        <taxon>Eukaryota</taxon>
        <taxon>Metazoa</taxon>
        <taxon>Echinodermata</taxon>
        <taxon>Eleutherozoa</taxon>
        <taxon>Echinozoa</taxon>
        <taxon>Echinoidea</taxon>
        <taxon>Euechinoidea</taxon>
        <taxon>Echinacea</taxon>
        <taxon>Camarodonta</taxon>
        <taxon>Echinidea</taxon>
        <taxon>Strongylocentrotidae</taxon>
        <taxon>Strongylocentrotus</taxon>
    </lineage>
</organism>
<evidence type="ECO:0000313" key="7">
    <source>
        <dbReference type="Proteomes" id="UP000007110"/>
    </source>
</evidence>
<dbReference type="AlphaFoldDB" id="A0A7M7N7Z3"/>
<dbReference type="PANTHER" id="PTHR44329:SF288">
    <property type="entry name" value="MITOGEN-ACTIVATED PROTEIN KINASE KINASE KINASE 20"/>
    <property type="match status" value="1"/>
</dbReference>
<evidence type="ECO:0000256" key="3">
    <source>
        <dbReference type="ARBA" id="ARBA00022777"/>
    </source>
</evidence>
<evidence type="ECO:0000313" key="6">
    <source>
        <dbReference type="EnsemblMetazoa" id="XP_030832493"/>
    </source>
</evidence>
<dbReference type="KEGG" id="spu:115920587"/>
<reference evidence="6" key="2">
    <citation type="submission" date="2021-01" db="UniProtKB">
        <authorList>
            <consortium name="EnsemblMetazoa"/>
        </authorList>
    </citation>
    <scope>IDENTIFICATION</scope>
</reference>
<dbReference type="Gene3D" id="3.30.200.20">
    <property type="entry name" value="Phosphorylase Kinase, domain 1"/>
    <property type="match status" value="1"/>
</dbReference>
<dbReference type="InterPro" id="IPR051681">
    <property type="entry name" value="Ser/Thr_Kinases-Pseudokinases"/>
</dbReference>
<protein>
    <recommendedName>
        <fullName evidence="5">Protein kinase domain-containing protein</fullName>
    </recommendedName>
</protein>
<feature type="domain" description="Protein kinase" evidence="5">
    <location>
        <begin position="165"/>
        <end position="431"/>
    </location>
</feature>
<dbReference type="InterPro" id="IPR008271">
    <property type="entry name" value="Ser/Thr_kinase_AS"/>
</dbReference>
<dbReference type="OrthoDB" id="6097776at2759"/>
<evidence type="ECO:0000256" key="1">
    <source>
        <dbReference type="ARBA" id="ARBA00022679"/>
    </source>
</evidence>
<dbReference type="CDD" id="cd00180">
    <property type="entry name" value="PKc"/>
    <property type="match status" value="1"/>
</dbReference>
<evidence type="ECO:0000256" key="2">
    <source>
        <dbReference type="ARBA" id="ARBA00022741"/>
    </source>
</evidence>
<dbReference type="PROSITE" id="PS50011">
    <property type="entry name" value="PROTEIN_KINASE_DOM"/>
    <property type="match status" value="1"/>
</dbReference>
<evidence type="ECO:0000259" key="5">
    <source>
        <dbReference type="PROSITE" id="PS50011"/>
    </source>
</evidence>
<accession>A0A7M7N7Z3</accession>
<keyword evidence="1" id="KW-0808">Transferase</keyword>
<dbReference type="GeneID" id="115920587"/>
<sequence length="431" mass="48878">MKASVAAAAIRYGVVETVGDSMCITDLFQALDDMKQLNSNMKLEIVNLKKTKETSEDMISIPGIGDPLLECGDSAAEKSPRERERCELKEMLEDFQYQTCRQGSLIKKLRYQLSVFHKNMLHEEDSVYDNMNYIDRAVIDRILSDVKVPVIKSEDLSFLVGANVDGDDDLVGKGSFGKVFLRQYQGEAVAVKVPYNGEGVRDEDDEKRMVRIKADHARTTMEALVNLAFADHPSFPKTVGIVDIGGAPSLVLEFLGDKNTGTIYTLSQAIKFQIPALSKENWFVIMMDIIHGLKAMHEKGLLHNDLKANNILLQWDLEDQRWHAFIIDMGKVSTQTIPLRHKQLPKEELEGYKKGTLFPHLAPEYILDLQPMTIQTDIYSLGKVLARIEKVIRSRPLRDLADEMTHVKARLRPSWKHIEKVITKAQRRNIS</sequence>
<dbReference type="InterPro" id="IPR011009">
    <property type="entry name" value="Kinase-like_dom_sf"/>
</dbReference>
<dbReference type="InParanoid" id="A0A7M7N7Z3"/>
<dbReference type="PROSITE" id="PS00108">
    <property type="entry name" value="PROTEIN_KINASE_ST"/>
    <property type="match status" value="1"/>
</dbReference>
<dbReference type="GO" id="GO:0004672">
    <property type="term" value="F:protein kinase activity"/>
    <property type="evidence" value="ECO:0007669"/>
    <property type="project" value="InterPro"/>
</dbReference>
<name>A0A7M7N7Z3_STRPU</name>
<dbReference type="RefSeq" id="XP_030832493.1">
    <property type="nucleotide sequence ID" value="XM_030976633.1"/>
</dbReference>
<dbReference type="SMART" id="SM00220">
    <property type="entry name" value="S_TKc"/>
    <property type="match status" value="1"/>
</dbReference>
<keyword evidence="7" id="KW-1185">Reference proteome</keyword>
<dbReference type="Pfam" id="PF00069">
    <property type="entry name" value="Pkinase"/>
    <property type="match status" value="1"/>
</dbReference>
<dbReference type="GO" id="GO:0005524">
    <property type="term" value="F:ATP binding"/>
    <property type="evidence" value="ECO:0007669"/>
    <property type="project" value="UniProtKB-KW"/>
</dbReference>
<dbReference type="InterPro" id="IPR000719">
    <property type="entry name" value="Prot_kinase_dom"/>
</dbReference>
<dbReference type="Proteomes" id="UP000007110">
    <property type="component" value="Unassembled WGS sequence"/>
</dbReference>
<dbReference type="PANTHER" id="PTHR44329">
    <property type="entry name" value="SERINE/THREONINE-PROTEIN KINASE TNNI3K-RELATED"/>
    <property type="match status" value="1"/>
</dbReference>
<dbReference type="SUPFAM" id="SSF56112">
    <property type="entry name" value="Protein kinase-like (PK-like)"/>
    <property type="match status" value="1"/>
</dbReference>
<evidence type="ECO:0000256" key="4">
    <source>
        <dbReference type="ARBA" id="ARBA00022840"/>
    </source>
</evidence>
<reference evidence="7" key="1">
    <citation type="submission" date="2015-02" db="EMBL/GenBank/DDBJ databases">
        <title>Genome sequencing for Strongylocentrotus purpuratus.</title>
        <authorList>
            <person name="Murali S."/>
            <person name="Liu Y."/>
            <person name="Vee V."/>
            <person name="English A."/>
            <person name="Wang M."/>
            <person name="Skinner E."/>
            <person name="Han Y."/>
            <person name="Muzny D.M."/>
            <person name="Worley K.C."/>
            <person name="Gibbs R.A."/>
        </authorList>
    </citation>
    <scope>NUCLEOTIDE SEQUENCE</scope>
</reference>
<keyword evidence="3" id="KW-0418">Kinase</keyword>
<dbReference type="EnsemblMetazoa" id="XM_030976633">
    <property type="protein sequence ID" value="XP_030832493"/>
    <property type="gene ID" value="LOC115920587"/>
</dbReference>
<keyword evidence="2" id="KW-0547">Nucleotide-binding</keyword>